<gene>
    <name evidence="1" type="ORF">EG68_09344</name>
</gene>
<reference evidence="1" key="1">
    <citation type="submission" date="2019-07" db="EMBL/GenBank/DDBJ databases">
        <title>Annotation for the trematode Paragonimus miyazaki's.</title>
        <authorList>
            <person name="Choi Y.-J."/>
        </authorList>
    </citation>
    <scope>NUCLEOTIDE SEQUENCE</scope>
    <source>
        <strain evidence="1">Japan</strain>
    </source>
</reference>
<evidence type="ECO:0000313" key="2">
    <source>
        <dbReference type="Proteomes" id="UP000822476"/>
    </source>
</evidence>
<protein>
    <submittedName>
        <fullName evidence="1">Uncharacterized protein</fullName>
    </submittedName>
</protein>
<dbReference type="EMBL" id="JTDE01005282">
    <property type="protein sequence ID" value="KAF7250168.1"/>
    <property type="molecule type" value="Genomic_DNA"/>
</dbReference>
<name>A0A8S9YTV7_9TREM</name>
<dbReference type="AlphaFoldDB" id="A0A8S9YTV7"/>
<evidence type="ECO:0000313" key="1">
    <source>
        <dbReference type="EMBL" id="KAF7250168.1"/>
    </source>
</evidence>
<accession>A0A8S9YTV7</accession>
<comment type="caution">
    <text evidence="1">The sequence shown here is derived from an EMBL/GenBank/DDBJ whole genome shotgun (WGS) entry which is preliminary data.</text>
</comment>
<sequence length="160" mass="17546">MKELKFLLSKHNAIISGALVQEVEHLQKAGTVLPFINIALLEVISKLHGILIASMILMRRSSLYQCAGSHCLYRQNSVSFTPFSPTFVVHCPSTPSTSVVIPPHISHLSTNAFGTTDKFVTFKSSAIFGLRSSRTMCETCSNSEQGNTSEQIMISTFIPL</sequence>
<keyword evidence="2" id="KW-1185">Reference proteome</keyword>
<dbReference type="Proteomes" id="UP000822476">
    <property type="component" value="Unassembled WGS sequence"/>
</dbReference>
<proteinExistence type="predicted"/>
<organism evidence="1 2">
    <name type="scientific">Paragonimus skrjabini miyazakii</name>
    <dbReference type="NCBI Taxonomy" id="59628"/>
    <lineage>
        <taxon>Eukaryota</taxon>
        <taxon>Metazoa</taxon>
        <taxon>Spiralia</taxon>
        <taxon>Lophotrochozoa</taxon>
        <taxon>Platyhelminthes</taxon>
        <taxon>Trematoda</taxon>
        <taxon>Digenea</taxon>
        <taxon>Plagiorchiida</taxon>
        <taxon>Troglotremata</taxon>
        <taxon>Troglotrematidae</taxon>
        <taxon>Paragonimus</taxon>
    </lineage>
</organism>